<protein>
    <recommendedName>
        <fullName evidence="3">DUF2490 domain-containing protein</fullName>
    </recommendedName>
</protein>
<reference evidence="2" key="1">
    <citation type="journal article" date="2019" name="Int. J. Syst. Evol. Microbiol.">
        <title>The Global Catalogue of Microorganisms (GCM) 10K type strain sequencing project: providing services to taxonomists for standard genome sequencing and annotation.</title>
        <authorList>
            <consortium name="The Broad Institute Genomics Platform"/>
            <consortium name="The Broad Institute Genome Sequencing Center for Infectious Disease"/>
            <person name="Wu L."/>
            <person name="Ma J."/>
        </authorList>
    </citation>
    <scope>NUCLEOTIDE SEQUENCE [LARGE SCALE GENOMIC DNA]</scope>
    <source>
        <strain evidence="2">CGMCC 1.15197</strain>
    </source>
</reference>
<gene>
    <name evidence="1" type="ORF">GCM10011383_27550</name>
</gene>
<organism evidence="1 2">
    <name type="scientific">Hymenobacter cavernae</name>
    <dbReference type="NCBI Taxonomy" id="2044852"/>
    <lineage>
        <taxon>Bacteria</taxon>
        <taxon>Pseudomonadati</taxon>
        <taxon>Bacteroidota</taxon>
        <taxon>Cytophagia</taxon>
        <taxon>Cytophagales</taxon>
        <taxon>Hymenobacteraceae</taxon>
        <taxon>Hymenobacter</taxon>
    </lineage>
</organism>
<keyword evidence="2" id="KW-1185">Reference proteome</keyword>
<evidence type="ECO:0000313" key="2">
    <source>
        <dbReference type="Proteomes" id="UP000632273"/>
    </source>
</evidence>
<sequence length="223" mass="25540">MLRDKGQTEVAGSVFLAKRLEGSVTYSPARHVLVRAAGGLRPGKVDTTQLYFRLRQLEVSAGTYWPLSEQWLVGGLGGYGRGSSSRRYDDGGFESLDDSVTTYQYEARFHKLFGEVFAAYEGERTTMGLAYRLSQVQFPRLTNNGLPINLRRMTRSEPMFFVRYWDRAGLFPWAQLQLAVSVSWSADYSKQVFYERPIKDLKEPQLLTSLGLVIYPHRFKKRD</sequence>
<comment type="caution">
    <text evidence="1">The sequence shown here is derived from an EMBL/GenBank/DDBJ whole genome shotgun (WGS) entry which is preliminary data.</text>
</comment>
<evidence type="ECO:0008006" key="3">
    <source>
        <dbReference type="Google" id="ProtNLM"/>
    </source>
</evidence>
<proteinExistence type="predicted"/>
<accession>A0ABQ1UB40</accession>
<name>A0ABQ1UB40_9BACT</name>
<evidence type="ECO:0000313" key="1">
    <source>
        <dbReference type="EMBL" id="GGF14843.1"/>
    </source>
</evidence>
<dbReference type="EMBL" id="BMHT01000005">
    <property type="protein sequence ID" value="GGF14843.1"/>
    <property type="molecule type" value="Genomic_DNA"/>
</dbReference>
<dbReference type="Proteomes" id="UP000632273">
    <property type="component" value="Unassembled WGS sequence"/>
</dbReference>